<evidence type="ECO:0000313" key="3">
    <source>
        <dbReference type="Proteomes" id="UP000186817"/>
    </source>
</evidence>
<gene>
    <name evidence="2" type="ORF">AK812_SmicGene18660</name>
</gene>
<proteinExistence type="predicted"/>
<reference evidence="2 3" key="1">
    <citation type="submission" date="2016-02" db="EMBL/GenBank/DDBJ databases">
        <title>Genome analysis of coral dinoflagellate symbionts highlights evolutionary adaptations to a symbiotic lifestyle.</title>
        <authorList>
            <person name="Aranda M."/>
            <person name="Li Y."/>
            <person name="Liew Y.J."/>
            <person name="Baumgarten S."/>
            <person name="Simakov O."/>
            <person name="Wilson M."/>
            <person name="Piel J."/>
            <person name="Ashoor H."/>
            <person name="Bougouffa S."/>
            <person name="Bajic V.B."/>
            <person name="Ryu T."/>
            <person name="Ravasi T."/>
            <person name="Bayer T."/>
            <person name="Micklem G."/>
            <person name="Kim H."/>
            <person name="Bhak J."/>
            <person name="Lajeunesse T.C."/>
            <person name="Voolstra C.R."/>
        </authorList>
    </citation>
    <scope>NUCLEOTIDE SEQUENCE [LARGE SCALE GENOMIC DNA]</scope>
    <source>
        <strain evidence="2 3">CCMP2467</strain>
    </source>
</reference>
<keyword evidence="3" id="KW-1185">Reference proteome</keyword>
<protein>
    <submittedName>
        <fullName evidence="2">Uncharacterized protein</fullName>
    </submittedName>
</protein>
<comment type="caution">
    <text evidence="2">The sequence shown here is derived from an EMBL/GenBank/DDBJ whole genome shotgun (WGS) entry which is preliminary data.</text>
</comment>
<feature type="region of interest" description="Disordered" evidence="1">
    <location>
        <begin position="179"/>
        <end position="199"/>
    </location>
</feature>
<dbReference type="Proteomes" id="UP000186817">
    <property type="component" value="Unassembled WGS sequence"/>
</dbReference>
<sequence length="199" mass="21336">MAQRTCACRGRFDLRARVSSPPFRASGCEGVPKSRARVARNVRLADMNIDVPISDDRRTEVVANALSLRHSAQQAVDATIVSRVTRAGEAQPVADVDPGRAVDGAARRKRHQSYPERLVVIGVEVGGRSGAEAATWLRRAIAASLLELPLAGEGNVTGEAPGLHEVLADVRWQLPVTGSRQGHRFNGQRTRLSGIPVPG</sequence>
<evidence type="ECO:0000313" key="2">
    <source>
        <dbReference type="EMBL" id="OLP98872.1"/>
    </source>
</evidence>
<evidence type="ECO:0000256" key="1">
    <source>
        <dbReference type="SAM" id="MobiDB-lite"/>
    </source>
</evidence>
<accession>A0A1Q9DUM5</accession>
<dbReference type="AlphaFoldDB" id="A0A1Q9DUM5"/>
<organism evidence="2 3">
    <name type="scientific">Symbiodinium microadriaticum</name>
    <name type="common">Dinoflagellate</name>
    <name type="synonym">Zooxanthella microadriatica</name>
    <dbReference type="NCBI Taxonomy" id="2951"/>
    <lineage>
        <taxon>Eukaryota</taxon>
        <taxon>Sar</taxon>
        <taxon>Alveolata</taxon>
        <taxon>Dinophyceae</taxon>
        <taxon>Suessiales</taxon>
        <taxon>Symbiodiniaceae</taxon>
        <taxon>Symbiodinium</taxon>
    </lineage>
</organism>
<dbReference type="OrthoDB" id="10573534at2759"/>
<dbReference type="EMBL" id="LSRX01000383">
    <property type="protein sequence ID" value="OLP98872.1"/>
    <property type="molecule type" value="Genomic_DNA"/>
</dbReference>
<name>A0A1Q9DUM5_SYMMI</name>